<comment type="caution">
    <text evidence="1">The sequence shown here is derived from an EMBL/GenBank/DDBJ whole genome shotgun (WGS) entry which is preliminary data.</text>
</comment>
<protein>
    <submittedName>
        <fullName evidence="1">Uncharacterized protein</fullName>
    </submittedName>
</protein>
<evidence type="ECO:0000313" key="2">
    <source>
        <dbReference type="Proteomes" id="UP001612915"/>
    </source>
</evidence>
<sequence>MQEKEAERVVEALRTRGVMARVARPAAFRFGVRIPLGDGREALWDVDGAAGLEAQIMANGVLVGFVPHIEGSEDFDEAQTVEAIAAARYP</sequence>
<name>A0ABW8AK21_9ACTN</name>
<accession>A0ABW8AK21</accession>
<dbReference type="RefSeq" id="WP_398276955.1">
    <property type="nucleotide sequence ID" value="NZ_JBITLV010000002.1"/>
</dbReference>
<keyword evidence="2" id="KW-1185">Reference proteome</keyword>
<organism evidence="1 2">
    <name type="scientific">Spongisporangium articulatum</name>
    <dbReference type="NCBI Taxonomy" id="3362603"/>
    <lineage>
        <taxon>Bacteria</taxon>
        <taxon>Bacillati</taxon>
        <taxon>Actinomycetota</taxon>
        <taxon>Actinomycetes</taxon>
        <taxon>Kineosporiales</taxon>
        <taxon>Kineosporiaceae</taxon>
        <taxon>Spongisporangium</taxon>
    </lineage>
</organism>
<reference evidence="1 2" key="1">
    <citation type="submission" date="2024-10" db="EMBL/GenBank/DDBJ databases">
        <title>The Natural Products Discovery Center: Release of the First 8490 Sequenced Strains for Exploring Actinobacteria Biosynthetic Diversity.</title>
        <authorList>
            <person name="Kalkreuter E."/>
            <person name="Kautsar S.A."/>
            <person name="Yang D."/>
            <person name="Bader C.D."/>
            <person name="Teijaro C.N."/>
            <person name="Fluegel L."/>
            <person name="Davis C.M."/>
            <person name="Simpson J.R."/>
            <person name="Lauterbach L."/>
            <person name="Steele A.D."/>
            <person name="Gui C."/>
            <person name="Meng S."/>
            <person name="Li G."/>
            <person name="Viehrig K."/>
            <person name="Ye F."/>
            <person name="Su P."/>
            <person name="Kiefer A.F."/>
            <person name="Nichols A."/>
            <person name="Cepeda A.J."/>
            <person name="Yan W."/>
            <person name="Fan B."/>
            <person name="Jiang Y."/>
            <person name="Adhikari A."/>
            <person name="Zheng C.-J."/>
            <person name="Schuster L."/>
            <person name="Cowan T.M."/>
            <person name="Smanski M.J."/>
            <person name="Chevrette M.G."/>
            <person name="De Carvalho L.P.S."/>
            <person name="Shen B."/>
        </authorList>
    </citation>
    <scope>NUCLEOTIDE SEQUENCE [LARGE SCALE GENOMIC DNA]</scope>
    <source>
        <strain evidence="1 2">NPDC049639</strain>
    </source>
</reference>
<evidence type="ECO:0000313" key="1">
    <source>
        <dbReference type="EMBL" id="MFI7586699.1"/>
    </source>
</evidence>
<proteinExistence type="predicted"/>
<gene>
    <name evidence="1" type="ORF">ACIB24_06445</name>
</gene>
<dbReference type="EMBL" id="JBITLV010000002">
    <property type="protein sequence ID" value="MFI7586699.1"/>
    <property type="molecule type" value="Genomic_DNA"/>
</dbReference>
<dbReference type="Proteomes" id="UP001612915">
    <property type="component" value="Unassembled WGS sequence"/>
</dbReference>